<dbReference type="Proteomes" id="UP000554235">
    <property type="component" value="Unassembled WGS sequence"/>
</dbReference>
<comment type="caution">
    <text evidence="7">The sequence shown here is derived from an EMBL/GenBank/DDBJ whole genome shotgun (WGS) entry which is preliminary data.</text>
</comment>
<protein>
    <submittedName>
        <fullName evidence="7">Xylosidase arabinofuranosidase</fullName>
    </submittedName>
</protein>
<feature type="site" description="Important for catalytic activity, responsible for pKa modulation of the active site Glu and correct orientation of both the proton donor and substrate" evidence="4">
    <location>
        <position position="154"/>
    </location>
</feature>
<dbReference type="AlphaFoldDB" id="A0A8H4NRX0"/>
<name>A0A8H4NRX0_9HYPO</name>
<keyword evidence="6" id="KW-0732">Signal</keyword>
<dbReference type="GO" id="GO:0005975">
    <property type="term" value="P:carbohydrate metabolic process"/>
    <property type="evidence" value="ECO:0007669"/>
    <property type="project" value="InterPro"/>
</dbReference>
<dbReference type="CDD" id="cd18833">
    <property type="entry name" value="GH43_PcXyl-like"/>
    <property type="match status" value="1"/>
</dbReference>
<evidence type="ECO:0000256" key="1">
    <source>
        <dbReference type="ARBA" id="ARBA00009865"/>
    </source>
</evidence>
<dbReference type="PANTHER" id="PTHR42812">
    <property type="entry name" value="BETA-XYLOSIDASE"/>
    <property type="match status" value="1"/>
</dbReference>
<dbReference type="InterPro" id="IPR051795">
    <property type="entry name" value="Glycosyl_Hydrlase_43"/>
</dbReference>
<evidence type="ECO:0000256" key="5">
    <source>
        <dbReference type="RuleBase" id="RU361187"/>
    </source>
</evidence>
<feature type="signal peptide" evidence="6">
    <location>
        <begin position="1"/>
        <end position="16"/>
    </location>
</feature>
<dbReference type="EMBL" id="JAADYS010004095">
    <property type="protein sequence ID" value="KAF4436367.1"/>
    <property type="molecule type" value="Genomic_DNA"/>
</dbReference>
<dbReference type="PANTHER" id="PTHR42812:SF17">
    <property type="entry name" value="BETA-XYLOSIDASE C-TERMINAL CONCANAVALIN A-LIKE DOMAIN-CONTAINING PROTEIN-RELATED"/>
    <property type="match status" value="1"/>
</dbReference>
<dbReference type="InterPro" id="IPR006710">
    <property type="entry name" value="Glyco_hydro_43"/>
</dbReference>
<comment type="similarity">
    <text evidence="1 5">Belongs to the glycosyl hydrolase 43 family.</text>
</comment>
<dbReference type="GO" id="GO:0004553">
    <property type="term" value="F:hydrolase activity, hydrolyzing O-glycosyl compounds"/>
    <property type="evidence" value="ECO:0007669"/>
    <property type="project" value="InterPro"/>
</dbReference>
<evidence type="ECO:0000256" key="6">
    <source>
        <dbReference type="SAM" id="SignalP"/>
    </source>
</evidence>
<sequence length="378" mass="41778">MKTACVLSLLLGAVRALNSTIYNPILPGFHPDPSCVFVPNLNNNIFCASSSFLSFPGILITASKDLQHWDRVSHAFSRQDQLPAFAQPNTEVGGIWGPTLRYREGRFYLTTTDVLAPLPDDDDSRWVNFIVTTTDPYRSDSWSDPVYFDVDGYDPSLFWDDDGLAYLSWATLNSVNDKIIWHAPIDLDSGSIGTRVNIWNGTGGTTPEGPHMYKKDGYYHLLIAEGGTGKGHMVTIARSKRIYRPYESNPLNPILTNADTTEYFQAEGHADLFQDASGHWWGVALSMRLGAEIVNGEQMFLSPMGRETVLYPVTWRENEWPILLPVRGEISAWPLPSQDAVGSSPGIGVTSSDEVDFALASALPANSGSLWVSRSKLL</sequence>
<evidence type="ECO:0000313" key="8">
    <source>
        <dbReference type="Proteomes" id="UP000554235"/>
    </source>
</evidence>
<accession>A0A8H4NRX0</accession>
<dbReference type="Gene3D" id="2.115.10.20">
    <property type="entry name" value="Glycosyl hydrolase domain, family 43"/>
    <property type="match status" value="1"/>
</dbReference>
<feature type="chain" id="PRO_5034760731" evidence="6">
    <location>
        <begin position="17"/>
        <end position="378"/>
    </location>
</feature>
<organism evidence="7 8">
    <name type="scientific">Fusarium albosuccineum</name>
    <dbReference type="NCBI Taxonomy" id="1237068"/>
    <lineage>
        <taxon>Eukaryota</taxon>
        <taxon>Fungi</taxon>
        <taxon>Dikarya</taxon>
        <taxon>Ascomycota</taxon>
        <taxon>Pezizomycotina</taxon>
        <taxon>Sordariomycetes</taxon>
        <taxon>Hypocreomycetidae</taxon>
        <taxon>Hypocreales</taxon>
        <taxon>Nectriaceae</taxon>
        <taxon>Fusarium</taxon>
        <taxon>Fusarium decemcellulare species complex</taxon>
    </lineage>
</organism>
<dbReference type="OrthoDB" id="2139957at2759"/>
<evidence type="ECO:0000256" key="4">
    <source>
        <dbReference type="PIRSR" id="PIRSR606710-2"/>
    </source>
</evidence>
<proteinExistence type="inferred from homology"/>
<gene>
    <name evidence="7" type="ORF">FALBO_17437</name>
</gene>
<dbReference type="Pfam" id="PF04616">
    <property type="entry name" value="Glyco_hydro_43"/>
    <property type="match status" value="1"/>
</dbReference>
<dbReference type="SUPFAM" id="SSF75005">
    <property type="entry name" value="Arabinanase/levansucrase/invertase"/>
    <property type="match status" value="1"/>
</dbReference>
<evidence type="ECO:0000256" key="2">
    <source>
        <dbReference type="ARBA" id="ARBA00022801"/>
    </source>
</evidence>
<evidence type="ECO:0000256" key="3">
    <source>
        <dbReference type="ARBA" id="ARBA00023295"/>
    </source>
</evidence>
<reference evidence="7 8" key="1">
    <citation type="submission" date="2020-01" db="EMBL/GenBank/DDBJ databases">
        <title>Identification and distribution of gene clusters putatively required for synthesis of sphingolipid metabolism inhibitors in phylogenetically diverse species of the filamentous fungus Fusarium.</title>
        <authorList>
            <person name="Kim H.-S."/>
            <person name="Busman M."/>
            <person name="Brown D.W."/>
            <person name="Divon H."/>
            <person name="Uhlig S."/>
            <person name="Proctor R.H."/>
        </authorList>
    </citation>
    <scope>NUCLEOTIDE SEQUENCE [LARGE SCALE GENOMIC DNA]</scope>
    <source>
        <strain evidence="7 8">NRRL 20459</strain>
    </source>
</reference>
<keyword evidence="8" id="KW-1185">Reference proteome</keyword>
<dbReference type="InterPro" id="IPR023296">
    <property type="entry name" value="Glyco_hydro_beta-prop_sf"/>
</dbReference>
<keyword evidence="2 5" id="KW-0378">Hydrolase</keyword>
<keyword evidence="3 5" id="KW-0326">Glycosidase</keyword>
<evidence type="ECO:0000313" key="7">
    <source>
        <dbReference type="EMBL" id="KAF4436367.1"/>
    </source>
</evidence>